<dbReference type="AlphaFoldDB" id="A0A1F6UKT4"/>
<dbReference type="NCBIfam" id="TIGR02521">
    <property type="entry name" value="type_IV_pilW"/>
    <property type="match status" value="1"/>
</dbReference>
<gene>
    <name evidence="3" type="ORF">A2V58_06395</name>
</gene>
<evidence type="ECO:0000256" key="2">
    <source>
        <dbReference type="SAM" id="SignalP"/>
    </source>
</evidence>
<dbReference type="Gene3D" id="1.25.40.10">
    <property type="entry name" value="Tetratricopeptide repeat domain"/>
    <property type="match status" value="1"/>
</dbReference>
<comment type="caution">
    <text evidence="3">The sequence shown here is derived from an EMBL/GenBank/DDBJ whole genome shotgun (WGS) entry which is preliminary data.</text>
</comment>
<dbReference type="InterPro" id="IPR019734">
    <property type="entry name" value="TPR_rpt"/>
</dbReference>
<dbReference type="PANTHER" id="PTHR12558">
    <property type="entry name" value="CELL DIVISION CYCLE 16,23,27"/>
    <property type="match status" value="1"/>
</dbReference>
<feature type="chain" id="PRO_5009527022" evidence="2">
    <location>
        <begin position="22"/>
        <end position="251"/>
    </location>
</feature>
<dbReference type="Pfam" id="PF13181">
    <property type="entry name" value="TPR_8"/>
    <property type="match status" value="1"/>
</dbReference>
<dbReference type="EMBL" id="MFSV01000095">
    <property type="protein sequence ID" value="OGI57985.1"/>
    <property type="molecule type" value="Genomic_DNA"/>
</dbReference>
<organism evidence="3 4">
    <name type="scientific">Candidatus Muproteobacteria bacterium RBG_19FT_COMBO_61_10</name>
    <dbReference type="NCBI Taxonomy" id="1817761"/>
    <lineage>
        <taxon>Bacteria</taxon>
        <taxon>Pseudomonadati</taxon>
        <taxon>Pseudomonadota</taxon>
        <taxon>Candidatus Muproteobacteria</taxon>
    </lineage>
</organism>
<keyword evidence="2" id="KW-0732">Signal</keyword>
<feature type="signal peptide" evidence="2">
    <location>
        <begin position="1"/>
        <end position="21"/>
    </location>
</feature>
<evidence type="ECO:0000313" key="3">
    <source>
        <dbReference type="EMBL" id="OGI57985.1"/>
    </source>
</evidence>
<evidence type="ECO:0000313" key="4">
    <source>
        <dbReference type="Proteomes" id="UP000177950"/>
    </source>
</evidence>
<dbReference type="Proteomes" id="UP000177950">
    <property type="component" value="Unassembled WGS sequence"/>
</dbReference>
<dbReference type="InterPro" id="IPR013360">
    <property type="entry name" value="Pilus_4_PilW"/>
</dbReference>
<feature type="repeat" description="TPR" evidence="1">
    <location>
        <begin position="34"/>
        <end position="67"/>
    </location>
</feature>
<feature type="repeat" description="TPR" evidence="1">
    <location>
        <begin position="68"/>
        <end position="101"/>
    </location>
</feature>
<accession>A0A1F6UKT4</accession>
<dbReference type="SMART" id="SM00028">
    <property type="entry name" value="TPR"/>
    <property type="match status" value="3"/>
</dbReference>
<dbReference type="Pfam" id="PF13432">
    <property type="entry name" value="TPR_16"/>
    <property type="match status" value="1"/>
</dbReference>
<dbReference type="PANTHER" id="PTHR12558:SF13">
    <property type="entry name" value="CELL DIVISION CYCLE PROTEIN 27 HOMOLOG"/>
    <property type="match status" value="1"/>
</dbReference>
<dbReference type="PROSITE" id="PS50005">
    <property type="entry name" value="TPR"/>
    <property type="match status" value="2"/>
</dbReference>
<proteinExistence type="predicted"/>
<reference evidence="3 4" key="1">
    <citation type="journal article" date="2016" name="Nat. Commun.">
        <title>Thousands of microbial genomes shed light on interconnected biogeochemical processes in an aquifer system.</title>
        <authorList>
            <person name="Anantharaman K."/>
            <person name="Brown C.T."/>
            <person name="Hug L.A."/>
            <person name="Sharon I."/>
            <person name="Castelle C.J."/>
            <person name="Probst A.J."/>
            <person name="Thomas B.C."/>
            <person name="Singh A."/>
            <person name="Wilkins M.J."/>
            <person name="Karaoz U."/>
            <person name="Brodie E.L."/>
            <person name="Williams K.H."/>
            <person name="Hubbard S.S."/>
            <person name="Banfield J.F."/>
        </authorList>
    </citation>
    <scope>NUCLEOTIDE SEQUENCE [LARGE SCALE GENOMIC DNA]</scope>
</reference>
<dbReference type="SUPFAM" id="SSF48452">
    <property type="entry name" value="TPR-like"/>
    <property type="match status" value="1"/>
</dbReference>
<keyword evidence="1" id="KW-0802">TPR repeat</keyword>
<name>A0A1F6UKT4_9PROT</name>
<evidence type="ECO:0000256" key="1">
    <source>
        <dbReference type="PROSITE-ProRule" id="PRU00339"/>
    </source>
</evidence>
<dbReference type="InterPro" id="IPR011990">
    <property type="entry name" value="TPR-like_helical_dom_sf"/>
</dbReference>
<sequence>MRHLISLVLVCLVIGGCASQAEREEKAAKLNKRVEIHTQLGATYLSRNQLDIAQQELQHSLDINPDDSQANHIMGLLQLRLKQDDKAEQHFRRAIGEQPGNSDAHNSYGVFLCERGRLDEADEQFRAAINNPLYKTPEQASLNAGICQLKKPDKNAAAAYFRTTLRHNPRQPLALLHMARHSFETGESLSARGFMQRYFEVAKDTPDALLLAFRIERVLGAKDAQATYALRLRGKFPHSAEAKQLRTLTGK</sequence>
<dbReference type="PROSITE" id="PS51257">
    <property type="entry name" value="PROKAR_LIPOPROTEIN"/>
    <property type="match status" value="1"/>
</dbReference>
<protein>
    <submittedName>
        <fullName evidence="3">Type IV pilus biogenesis/stability protein PilW</fullName>
    </submittedName>
</protein>